<dbReference type="NCBIfam" id="TIGR03177">
    <property type="entry name" value="pilus_cpaB"/>
    <property type="match status" value="1"/>
</dbReference>
<reference evidence="2 3" key="1">
    <citation type="journal article" date="2015" name="Genome Announc.">
        <title>Complete Genome Sequence of 'Candidatus Liberibacter africanus,' a Bacterium Associated with Citrus Huanglongbing.</title>
        <authorList>
            <person name="Lin H."/>
            <person name="Pietersen G."/>
            <person name="Han C."/>
            <person name="Read D.A."/>
            <person name="Lou B."/>
            <person name="Gupta G."/>
            <person name="Civerolo E.L."/>
        </authorList>
    </citation>
    <scope>NUCLEOTIDE SEQUENCE [LARGE SCALE GENOMIC DNA]</scope>
    <source>
        <strain evidence="2 3">PTSAPSY</strain>
    </source>
</reference>
<dbReference type="Pfam" id="PF16976">
    <property type="entry name" value="RcpC"/>
    <property type="match status" value="1"/>
</dbReference>
<evidence type="ECO:0000259" key="1">
    <source>
        <dbReference type="Pfam" id="PF16976"/>
    </source>
</evidence>
<dbReference type="EMBL" id="CP004021">
    <property type="protein sequence ID" value="AKK20025.1"/>
    <property type="molecule type" value="Genomic_DNA"/>
</dbReference>
<dbReference type="InterPro" id="IPR017592">
    <property type="entry name" value="Pilus_assmbl_Flp-typ_CpaB"/>
</dbReference>
<dbReference type="KEGG" id="lau:G293_01965"/>
<dbReference type="Proteomes" id="UP000035503">
    <property type="component" value="Chromosome"/>
</dbReference>
<evidence type="ECO:0000313" key="2">
    <source>
        <dbReference type="EMBL" id="AKK20025.1"/>
    </source>
</evidence>
<accession>A0A0G3I474</accession>
<sequence length="260" mass="27907">MTGMIVSGIFALLAGIVAMHFVSHHHVQKDEIVSQPSMKFVNVLMAKYNLEMGAMVSSDSLEWVALPEDNVFDGFIDDVHRPNAISELEGLMVRDHIFKGDPIRVERLTSQGNGGVSSLLAKGNRAFSIDISPSSAAGGMIKPNDRVDILMVRSSSERHPKVEVILNNIRVLAIDQNINSESGQVALIGSVATLELTSAQTSVLIGAQQMAAKLSLALRSVADFKGGKDANSNGEAQMVRDIQIIKSGVIFNKDADGVVQ</sequence>
<proteinExistence type="predicted"/>
<protein>
    <submittedName>
        <fullName evidence="2">Pilus assembly protein</fullName>
    </submittedName>
</protein>
<gene>
    <name evidence="2" type="ORF">G293_01965</name>
</gene>
<dbReference type="STRING" id="1277257.G293_01965"/>
<evidence type="ECO:0000313" key="3">
    <source>
        <dbReference type="Proteomes" id="UP000035503"/>
    </source>
</evidence>
<dbReference type="PATRIC" id="fig|1277257.4.peg.425"/>
<dbReference type="AlphaFoldDB" id="A0A0G3I474"/>
<keyword evidence="3" id="KW-1185">Reference proteome</keyword>
<organism evidence="2 3">
    <name type="scientific">Candidatus Liberibacter africanus PTSAPSY</name>
    <dbReference type="NCBI Taxonomy" id="1277257"/>
    <lineage>
        <taxon>Bacteria</taxon>
        <taxon>Pseudomonadati</taxon>
        <taxon>Pseudomonadota</taxon>
        <taxon>Alphaproteobacteria</taxon>
        <taxon>Hyphomicrobiales</taxon>
        <taxon>Rhizobiaceae</taxon>
        <taxon>Liberibacter</taxon>
    </lineage>
</organism>
<feature type="domain" description="Flp pilus assembly protein RcpC/CpaB" evidence="1">
    <location>
        <begin position="115"/>
        <end position="219"/>
    </location>
</feature>
<dbReference type="InterPro" id="IPR031571">
    <property type="entry name" value="RcpC_dom"/>
</dbReference>
<name>A0A0G3I474_LIBAF</name>